<evidence type="ECO:0000256" key="1">
    <source>
        <dbReference type="SAM" id="MobiDB-lite"/>
    </source>
</evidence>
<gene>
    <name evidence="3" type="ORF">FPZ49_24155</name>
</gene>
<reference evidence="3 4" key="1">
    <citation type="submission" date="2019-07" db="EMBL/GenBank/DDBJ databases">
        <authorList>
            <person name="Kim J."/>
        </authorList>
    </citation>
    <scope>NUCLEOTIDE SEQUENCE [LARGE SCALE GENOMIC DNA]</scope>
    <source>
        <strain evidence="3 4">JC52</strain>
    </source>
</reference>
<feature type="compositionally biased region" description="Pro residues" evidence="1">
    <location>
        <begin position="9"/>
        <end position="20"/>
    </location>
</feature>
<keyword evidence="4" id="KW-1185">Reference proteome</keyword>
<evidence type="ECO:0000313" key="4">
    <source>
        <dbReference type="Proteomes" id="UP000317036"/>
    </source>
</evidence>
<evidence type="ECO:0000313" key="3">
    <source>
        <dbReference type="EMBL" id="TVY07457.1"/>
    </source>
</evidence>
<keyword evidence="2" id="KW-0812">Transmembrane</keyword>
<sequence length="104" mass="12114">MSYMYPTPHFGPPPGHPSPPHGHHLPPVFPPPHFEPPIPAHFVNPRAISHCLFRNTFVWLNNGNRFWFFPTSVGFATVSGFWWTGRFWLVFVLPLREIRSFTCF</sequence>
<evidence type="ECO:0000256" key="2">
    <source>
        <dbReference type="SAM" id="Phobius"/>
    </source>
</evidence>
<keyword evidence="2" id="KW-0472">Membrane</keyword>
<proteinExistence type="predicted"/>
<dbReference type="AlphaFoldDB" id="A0A559K5T5"/>
<feature type="region of interest" description="Disordered" evidence="1">
    <location>
        <begin position="1"/>
        <end position="24"/>
    </location>
</feature>
<feature type="transmembrane region" description="Helical" evidence="2">
    <location>
        <begin position="66"/>
        <end position="89"/>
    </location>
</feature>
<dbReference type="EMBL" id="VNJI01000037">
    <property type="protein sequence ID" value="TVY07457.1"/>
    <property type="molecule type" value="Genomic_DNA"/>
</dbReference>
<organism evidence="3 4">
    <name type="scientific">Paenibacillus cremeus</name>
    <dbReference type="NCBI Taxonomy" id="2163881"/>
    <lineage>
        <taxon>Bacteria</taxon>
        <taxon>Bacillati</taxon>
        <taxon>Bacillota</taxon>
        <taxon>Bacilli</taxon>
        <taxon>Bacillales</taxon>
        <taxon>Paenibacillaceae</taxon>
        <taxon>Paenibacillus</taxon>
    </lineage>
</organism>
<dbReference type="OrthoDB" id="2068061at2"/>
<dbReference type="Proteomes" id="UP000317036">
    <property type="component" value="Unassembled WGS sequence"/>
</dbReference>
<comment type="caution">
    <text evidence="3">The sequence shown here is derived from an EMBL/GenBank/DDBJ whole genome shotgun (WGS) entry which is preliminary data.</text>
</comment>
<accession>A0A559K5T5</accession>
<name>A0A559K5T5_9BACL</name>
<keyword evidence="2" id="KW-1133">Transmembrane helix</keyword>
<protein>
    <submittedName>
        <fullName evidence="3">Transporter</fullName>
    </submittedName>
</protein>